<organism evidence="3 4">
    <name type="scientific">Brucella endophytica</name>
    <dbReference type="NCBI Taxonomy" id="1963359"/>
    <lineage>
        <taxon>Bacteria</taxon>
        <taxon>Pseudomonadati</taxon>
        <taxon>Pseudomonadota</taxon>
        <taxon>Alphaproteobacteria</taxon>
        <taxon>Hyphomicrobiales</taxon>
        <taxon>Brucellaceae</taxon>
        <taxon>Brucella/Ochrobactrum group</taxon>
        <taxon>Brucella</taxon>
    </lineage>
</organism>
<dbReference type="Proteomes" id="UP000646478">
    <property type="component" value="Unassembled WGS sequence"/>
</dbReference>
<reference evidence="3" key="1">
    <citation type="journal article" date="2014" name="Int. J. Syst. Evol. Microbiol.">
        <title>Complete genome sequence of Corynebacterium casei LMG S-19264T (=DSM 44701T), isolated from a smear-ripened cheese.</title>
        <authorList>
            <consortium name="US DOE Joint Genome Institute (JGI-PGF)"/>
            <person name="Walter F."/>
            <person name="Albersmeier A."/>
            <person name="Kalinowski J."/>
            <person name="Ruckert C."/>
        </authorList>
    </citation>
    <scope>NUCLEOTIDE SEQUENCE</scope>
    <source>
        <strain evidence="3">CGMCC 1.15082</strain>
    </source>
</reference>
<keyword evidence="1" id="KW-0472">Membrane</keyword>
<feature type="transmembrane region" description="Helical" evidence="1">
    <location>
        <begin position="353"/>
        <end position="376"/>
    </location>
</feature>
<dbReference type="EMBL" id="BMHH01000019">
    <property type="protein sequence ID" value="GGB06141.1"/>
    <property type="molecule type" value="Genomic_DNA"/>
</dbReference>
<comment type="caution">
    <text evidence="3">The sequence shown here is derived from an EMBL/GenBank/DDBJ whole genome shotgun (WGS) entry which is preliminary data.</text>
</comment>
<feature type="domain" description="DUF112" evidence="2">
    <location>
        <begin position="20"/>
        <end position="438"/>
    </location>
</feature>
<keyword evidence="1" id="KW-1133">Transmembrane helix</keyword>
<keyword evidence="4" id="KW-1185">Reference proteome</keyword>
<feature type="transmembrane region" description="Helical" evidence="1">
    <location>
        <begin position="148"/>
        <end position="181"/>
    </location>
</feature>
<name>A0A916WKH3_9HYPH</name>
<feature type="transmembrane region" description="Helical" evidence="1">
    <location>
        <begin position="109"/>
        <end position="136"/>
    </location>
</feature>
<feature type="transmembrane region" description="Helical" evidence="1">
    <location>
        <begin position="45"/>
        <end position="69"/>
    </location>
</feature>
<gene>
    <name evidence="3" type="ORF">GCM10011491_37830</name>
</gene>
<dbReference type="AlphaFoldDB" id="A0A916WKH3"/>
<feature type="transmembrane region" description="Helical" evidence="1">
    <location>
        <begin position="262"/>
        <end position="281"/>
    </location>
</feature>
<dbReference type="InterPro" id="IPR002823">
    <property type="entry name" value="DUF112_TM"/>
</dbReference>
<evidence type="ECO:0000313" key="3">
    <source>
        <dbReference type="EMBL" id="GGB06141.1"/>
    </source>
</evidence>
<feature type="transmembrane region" description="Helical" evidence="1">
    <location>
        <begin position="413"/>
        <end position="443"/>
    </location>
</feature>
<sequence length="499" mass="51875">MTLLADLGLGFSTALSLHNLLYCFLGATVGTLIGILPGIGPVATIAMLLPLTFGLEPVTALIMLAGIFYGAQYGSSTTAILINLPGEASSVVTALDGYKLARQGQAGKALAAAALGSFFAGSAATLVIATMGPLLAGVALKFGPAEYFSLMVLGLIASVAMAAGSVMKALAMILVGIMLGLVGQDMYTGAARLTFGSVNLLDGVEFVAIAMGLFGLAEICQNLENENGRASSINRVGSLMLSRQELRSIVKPILRGTTVGSVLGILPGGGATIGAFAAYMLEKRLSRNPERFGEGAIEGVATPESANNAAAQTSFIPLLTLGIPANATMAMMVGALILHGVTPGPNIISNEPALFWGLIASMWIGNVMLLILNLPLIGIWVKMLGVPYRLLFPVIVALCCIGVYTVNNSSFDVLVMVVFGVVGYLLIKLGCEPTPLLLGLVLGPMLEGNLRRAMLTGRGDPTIFLTRPISAVLLGLVALCLLMMILPHVRRTRDIAFEE</sequence>
<dbReference type="PANTHER" id="PTHR35342:SF5">
    <property type="entry name" value="TRICARBOXYLIC TRANSPORT PROTEIN"/>
    <property type="match status" value="1"/>
</dbReference>
<feature type="transmembrane region" description="Helical" evidence="1">
    <location>
        <begin position="315"/>
        <end position="341"/>
    </location>
</feature>
<keyword evidence="1" id="KW-0812">Transmembrane</keyword>
<proteinExistence type="predicted"/>
<feature type="transmembrane region" description="Helical" evidence="1">
    <location>
        <begin position="193"/>
        <end position="217"/>
    </location>
</feature>
<feature type="transmembrane region" description="Helical" evidence="1">
    <location>
        <begin position="20"/>
        <end position="39"/>
    </location>
</feature>
<dbReference type="PANTHER" id="PTHR35342">
    <property type="entry name" value="TRICARBOXYLIC TRANSPORT PROTEIN"/>
    <property type="match status" value="1"/>
</dbReference>
<evidence type="ECO:0000313" key="4">
    <source>
        <dbReference type="Proteomes" id="UP000646478"/>
    </source>
</evidence>
<feature type="transmembrane region" description="Helical" evidence="1">
    <location>
        <begin position="388"/>
        <end position="407"/>
    </location>
</feature>
<reference evidence="3" key="2">
    <citation type="submission" date="2020-09" db="EMBL/GenBank/DDBJ databases">
        <authorList>
            <person name="Sun Q."/>
            <person name="Zhou Y."/>
        </authorList>
    </citation>
    <scope>NUCLEOTIDE SEQUENCE</scope>
    <source>
        <strain evidence="3">CGMCC 1.15082</strain>
    </source>
</reference>
<dbReference type="RefSeq" id="WP_188825747.1">
    <property type="nucleotide sequence ID" value="NZ_BMHH01000019.1"/>
</dbReference>
<dbReference type="Pfam" id="PF01970">
    <property type="entry name" value="TctA"/>
    <property type="match status" value="1"/>
</dbReference>
<evidence type="ECO:0000256" key="1">
    <source>
        <dbReference type="SAM" id="Phobius"/>
    </source>
</evidence>
<protein>
    <recommendedName>
        <fullName evidence="2">DUF112 domain-containing protein</fullName>
    </recommendedName>
</protein>
<feature type="transmembrane region" description="Helical" evidence="1">
    <location>
        <begin position="464"/>
        <end position="486"/>
    </location>
</feature>
<accession>A0A916WKH3</accession>
<evidence type="ECO:0000259" key="2">
    <source>
        <dbReference type="Pfam" id="PF01970"/>
    </source>
</evidence>